<protein>
    <submittedName>
        <fullName evidence="1">Uncharacterized protein</fullName>
    </submittedName>
</protein>
<reference evidence="1" key="2">
    <citation type="submission" date="2020-09" db="EMBL/GenBank/DDBJ databases">
        <authorList>
            <person name="Sun Q."/>
            <person name="Ohkuma M."/>
        </authorList>
    </citation>
    <scope>NUCLEOTIDE SEQUENCE</scope>
    <source>
        <strain evidence="1">JCM 4391</strain>
    </source>
</reference>
<evidence type="ECO:0000313" key="1">
    <source>
        <dbReference type="EMBL" id="GGU53598.1"/>
    </source>
</evidence>
<reference evidence="1" key="1">
    <citation type="journal article" date="2014" name="Int. J. Syst. Evol. Microbiol.">
        <title>Complete genome sequence of Corynebacterium casei LMG S-19264T (=DSM 44701T), isolated from a smear-ripened cheese.</title>
        <authorList>
            <consortium name="US DOE Joint Genome Institute (JGI-PGF)"/>
            <person name="Walter F."/>
            <person name="Albersmeier A."/>
            <person name="Kalinowski J."/>
            <person name="Ruckert C."/>
        </authorList>
    </citation>
    <scope>NUCLEOTIDE SEQUENCE</scope>
    <source>
        <strain evidence="1">JCM 4391</strain>
    </source>
</reference>
<dbReference type="Proteomes" id="UP000636661">
    <property type="component" value="Unassembled WGS sequence"/>
</dbReference>
<evidence type="ECO:0000313" key="2">
    <source>
        <dbReference type="Proteomes" id="UP000636661"/>
    </source>
</evidence>
<gene>
    <name evidence="1" type="ORF">GCM10010274_48190</name>
</gene>
<accession>A0A918I2B4</accession>
<keyword evidence="2" id="KW-1185">Reference proteome</keyword>
<dbReference type="RefSeq" id="WP_189553080.1">
    <property type="nucleotide sequence ID" value="NZ_BMTP01000013.1"/>
</dbReference>
<organism evidence="1 2">
    <name type="scientific">Streptomyces lavendofoliae</name>
    <dbReference type="NCBI Taxonomy" id="67314"/>
    <lineage>
        <taxon>Bacteria</taxon>
        <taxon>Bacillati</taxon>
        <taxon>Actinomycetota</taxon>
        <taxon>Actinomycetes</taxon>
        <taxon>Kitasatosporales</taxon>
        <taxon>Streptomycetaceae</taxon>
        <taxon>Streptomyces</taxon>
    </lineage>
</organism>
<sequence>MAGEEGRTVRGPQAGQRVCPACGRPVGTAVRRRKILGVWAPVWEARPCRHPGCVRYAAGEAAADEPGKSAETG</sequence>
<proteinExistence type="predicted"/>
<dbReference type="AlphaFoldDB" id="A0A918I2B4"/>
<comment type="caution">
    <text evidence="1">The sequence shown here is derived from an EMBL/GenBank/DDBJ whole genome shotgun (WGS) entry which is preliminary data.</text>
</comment>
<dbReference type="EMBL" id="BMTP01000013">
    <property type="protein sequence ID" value="GGU53598.1"/>
    <property type="molecule type" value="Genomic_DNA"/>
</dbReference>
<name>A0A918I2B4_9ACTN</name>